<evidence type="ECO:0000256" key="3">
    <source>
        <dbReference type="ARBA" id="ARBA00022833"/>
    </source>
</evidence>
<evidence type="ECO:0000256" key="1">
    <source>
        <dbReference type="ARBA" id="ARBA00022723"/>
    </source>
</evidence>
<comment type="caution">
    <text evidence="6">The sequence shown here is derived from an EMBL/GenBank/DDBJ whole genome shotgun (WGS) entry which is preliminary data.</text>
</comment>
<name>A0A2S5B9L8_9BASI</name>
<dbReference type="GO" id="GO:0008270">
    <property type="term" value="F:zinc ion binding"/>
    <property type="evidence" value="ECO:0007669"/>
    <property type="project" value="UniProtKB-KW"/>
</dbReference>
<evidence type="ECO:0000256" key="4">
    <source>
        <dbReference type="PROSITE-ProRule" id="PRU00134"/>
    </source>
</evidence>
<dbReference type="EMBL" id="PJQD01000036">
    <property type="protein sequence ID" value="POY73464.1"/>
    <property type="molecule type" value="Genomic_DNA"/>
</dbReference>
<evidence type="ECO:0000313" key="6">
    <source>
        <dbReference type="EMBL" id="POY73464.1"/>
    </source>
</evidence>
<dbReference type="Gene3D" id="6.10.140.2220">
    <property type="match status" value="1"/>
</dbReference>
<keyword evidence="3" id="KW-0862">Zinc</keyword>
<organism evidence="6 7">
    <name type="scientific">Rhodotorula taiwanensis</name>
    <dbReference type="NCBI Taxonomy" id="741276"/>
    <lineage>
        <taxon>Eukaryota</taxon>
        <taxon>Fungi</taxon>
        <taxon>Dikarya</taxon>
        <taxon>Basidiomycota</taxon>
        <taxon>Pucciniomycotina</taxon>
        <taxon>Microbotryomycetes</taxon>
        <taxon>Sporidiobolales</taxon>
        <taxon>Sporidiobolaceae</taxon>
        <taxon>Rhodotorula</taxon>
    </lineage>
</organism>
<dbReference type="SUPFAM" id="SSF144232">
    <property type="entry name" value="HIT/MYND zinc finger-like"/>
    <property type="match status" value="1"/>
</dbReference>
<gene>
    <name evidence="6" type="ORF">BMF94_3401</name>
</gene>
<keyword evidence="2 4" id="KW-0863">Zinc-finger</keyword>
<evidence type="ECO:0000259" key="5">
    <source>
        <dbReference type="PROSITE" id="PS50865"/>
    </source>
</evidence>
<evidence type="ECO:0000313" key="7">
    <source>
        <dbReference type="Proteomes" id="UP000237144"/>
    </source>
</evidence>
<protein>
    <recommendedName>
        <fullName evidence="5">MYND-type domain-containing protein</fullName>
    </recommendedName>
</protein>
<dbReference type="InterPro" id="IPR002893">
    <property type="entry name" value="Znf_MYND"/>
</dbReference>
<keyword evidence="1" id="KW-0479">Metal-binding</keyword>
<proteinExistence type="predicted"/>
<dbReference type="Proteomes" id="UP000237144">
    <property type="component" value="Unassembled WGS sequence"/>
</dbReference>
<feature type="domain" description="MYND-type" evidence="5">
    <location>
        <begin position="10"/>
        <end position="46"/>
    </location>
</feature>
<sequence length="285" mass="31883">MSTPPDLGHCVLCERQATARCSGCKRMRFCGPQCQKTVWAVHKALCSADPDVFRQAPLSQTELADFRECGNTPYPEPPGSVQDIMPFKDAFQKPGQAEGEGWEELLELLQAPIPSSGTPRDDEDDMDAAGLREDMLIMARIRLCILYDYGNSDLRYPPESLPWLEMAELLSSISACYQDASAETATGPEYPIATICHELNAFLREQLIVYRVHHELYKGKTAQDIGPWVPLIILARDRGLAEIDRAPLSSGRIRKDLRAMMEGKYDEMREFGVGPDGRMRPAVHP</sequence>
<dbReference type="PROSITE" id="PS50865">
    <property type="entry name" value="ZF_MYND_2"/>
    <property type="match status" value="1"/>
</dbReference>
<dbReference type="Pfam" id="PF01753">
    <property type="entry name" value="zf-MYND"/>
    <property type="match status" value="1"/>
</dbReference>
<keyword evidence="7" id="KW-1185">Reference proteome</keyword>
<evidence type="ECO:0000256" key="2">
    <source>
        <dbReference type="ARBA" id="ARBA00022771"/>
    </source>
</evidence>
<dbReference type="OrthoDB" id="2527510at2759"/>
<reference evidence="6 7" key="1">
    <citation type="journal article" date="2018" name="Front. Microbiol.">
        <title>Prospects for Fungal Bioremediation of Acidic Radioactive Waste Sites: Characterization and Genome Sequence of Rhodotorula taiwanensis MD1149.</title>
        <authorList>
            <person name="Tkavc R."/>
            <person name="Matrosova V.Y."/>
            <person name="Grichenko O.E."/>
            <person name="Gostincar C."/>
            <person name="Volpe R.P."/>
            <person name="Klimenkova P."/>
            <person name="Gaidamakova E.K."/>
            <person name="Zhou C.E."/>
            <person name="Stewart B.J."/>
            <person name="Lyman M.G."/>
            <person name="Malfatti S.A."/>
            <person name="Rubinfeld B."/>
            <person name="Courtot M."/>
            <person name="Singh J."/>
            <person name="Dalgard C.L."/>
            <person name="Hamilton T."/>
            <person name="Frey K.G."/>
            <person name="Gunde-Cimerman N."/>
            <person name="Dugan L."/>
            <person name="Daly M.J."/>
        </authorList>
    </citation>
    <scope>NUCLEOTIDE SEQUENCE [LARGE SCALE GENOMIC DNA]</scope>
    <source>
        <strain evidence="6 7">MD1149</strain>
    </source>
</reference>
<accession>A0A2S5B9L8</accession>
<dbReference type="AlphaFoldDB" id="A0A2S5B9L8"/>
<dbReference type="STRING" id="741276.A0A2S5B9L8"/>